<keyword evidence="7" id="KW-0812">Transmembrane</keyword>
<dbReference type="Gene3D" id="3.30.2010.10">
    <property type="entry name" value="Metalloproteases ('zincins'), catalytic domain"/>
    <property type="match status" value="1"/>
</dbReference>
<keyword evidence="5 6" id="KW-0482">Metalloprotease</keyword>
<dbReference type="InterPro" id="IPR001915">
    <property type="entry name" value="Peptidase_M48"/>
</dbReference>
<evidence type="ECO:0000259" key="8">
    <source>
        <dbReference type="Pfam" id="PF01435"/>
    </source>
</evidence>
<evidence type="ECO:0000256" key="5">
    <source>
        <dbReference type="ARBA" id="ARBA00023049"/>
    </source>
</evidence>
<name>A0A2M9D5B3_9MICO</name>
<feature type="domain" description="Peptidase M48" evidence="8">
    <location>
        <begin position="140"/>
        <end position="198"/>
    </location>
</feature>
<evidence type="ECO:0000256" key="4">
    <source>
        <dbReference type="ARBA" id="ARBA00022833"/>
    </source>
</evidence>
<feature type="transmembrane region" description="Helical" evidence="7">
    <location>
        <begin position="38"/>
        <end position="64"/>
    </location>
</feature>
<dbReference type="AlphaFoldDB" id="A0A2M9D5B3"/>
<organism evidence="9 10">
    <name type="scientific">Salinibacterium amurskyense</name>
    <dbReference type="NCBI Taxonomy" id="205941"/>
    <lineage>
        <taxon>Bacteria</taxon>
        <taxon>Bacillati</taxon>
        <taxon>Actinomycetota</taxon>
        <taxon>Actinomycetes</taxon>
        <taxon>Micrococcales</taxon>
        <taxon>Microbacteriaceae</taxon>
        <taxon>Salinibacterium</taxon>
    </lineage>
</organism>
<feature type="transmembrane region" description="Helical" evidence="7">
    <location>
        <begin position="89"/>
        <end position="116"/>
    </location>
</feature>
<evidence type="ECO:0000256" key="1">
    <source>
        <dbReference type="ARBA" id="ARBA00022670"/>
    </source>
</evidence>
<dbReference type="CDD" id="cd07326">
    <property type="entry name" value="M56_BlaR1_MecR1_like"/>
    <property type="match status" value="1"/>
</dbReference>
<gene>
    <name evidence="9" type="ORF">CLV85_0083</name>
</gene>
<dbReference type="GO" id="GO:0004222">
    <property type="term" value="F:metalloendopeptidase activity"/>
    <property type="evidence" value="ECO:0007669"/>
    <property type="project" value="InterPro"/>
</dbReference>
<accession>A0A2M9D5B3</accession>
<evidence type="ECO:0000313" key="9">
    <source>
        <dbReference type="EMBL" id="PJJ80916.1"/>
    </source>
</evidence>
<proteinExistence type="inferred from homology"/>
<keyword evidence="2" id="KW-0479">Metal-binding</keyword>
<dbReference type="PANTHER" id="PTHR34978:SF3">
    <property type="entry name" value="SLR0241 PROTEIN"/>
    <property type="match status" value="1"/>
</dbReference>
<evidence type="ECO:0000313" key="10">
    <source>
        <dbReference type="Proteomes" id="UP000231742"/>
    </source>
</evidence>
<protein>
    <submittedName>
        <fullName evidence="9">Peptidase M48-like protein</fullName>
    </submittedName>
</protein>
<dbReference type="Proteomes" id="UP000231742">
    <property type="component" value="Unassembled WGS sequence"/>
</dbReference>
<evidence type="ECO:0000256" key="6">
    <source>
        <dbReference type="RuleBase" id="RU003983"/>
    </source>
</evidence>
<dbReference type="RefSeq" id="WP_100387653.1">
    <property type="nucleotide sequence ID" value="NZ_BMZU01000001.1"/>
</dbReference>
<evidence type="ECO:0000256" key="3">
    <source>
        <dbReference type="ARBA" id="ARBA00022801"/>
    </source>
</evidence>
<keyword evidence="7" id="KW-0472">Membrane</keyword>
<keyword evidence="3 6" id="KW-0378">Hydrolase</keyword>
<dbReference type="GO" id="GO:0046872">
    <property type="term" value="F:metal ion binding"/>
    <property type="evidence" value="ECO:0007669"/>
    <property type="project" value="UniProtKB-KW"/>
</dbReference>
<feature type="transmembrane region" description="Helical" evidence="7">
    <location>
        <begin position="6"/>
        <end position="26"/>
    </location>
</feature>
<comment type="caution">
    <text evidence="9">The sequence shown here is derived from an EMBL/GenBank/DDBJ whole genome shotgun (WGS) entry which is preliminary data.</text>
</comment>
<keyword evidence="4 6" id="KW-0862">Zinc</keyword>
<comment type="similarity">
    <text evidence="6">Belongs to the peptidase M48 family.</text>
</comment>
<keyword evidence="10" id="KW-1185">Reference proteome</keyword>
<dbReference type="GO" id="GO:0006508">
    <property type="term" value="P:proteolysis"/>
    <property type="evidence" value="ECO:0007669"/>
    <property type="project" value="UniProtKB-KW"/>
</dbReference>
<comment type="cofactor">
    <cofactor evidence="6">
        <name>Zn(2+)</name>
        <dbReference type="ChEBI" id="CHEBI:29105"/>
    </cofactor>
    <text evidence="6">Binds 1 zinc ion per subunit.</text>
</comment>
<dbReference type="OrthoDB" id="9785340at2"/>
<dbReference type="InterPro" id="IPR052173">
    <property type="entry name" value="Beta-lactam_resp_regulator"/>
</dbReference>
<keyword evidence="7" id="KW-1133">Transmembrane helix</keyword>
<evidence type="ECO:0000256" key="7">
    <source>
        <dbReference type="SAM" id="Phobius"/>
    </source>
</evidence>
<reference evidence="9 10" key="1">
    <citation type="submission" date="2017-11" db="EMBL/GenBank/DDBJ databases">
        <title>Genomic Encyclopedia of Archaeal and Bacterial Type Strains, Phase II (KMG-II): From Individual Species to Whole Genera.</title>
        <authorList>
            <person name="Goeker M."/>
        </authorList>
    </citation>
    <scope>NUCLEOTIDE SEQUENCE [LARGE SCALE GENOMIC DNA]</scope>
    <source>
        <strain evidence="9 10">DSM 16400</strain>
    </source>
</reference>
<sequence length="278" mass="30033">MVAAAIILGAIAILLAWPVPAILPGARWAYKRPTLGLLVWQLVALVGGFSMIGSLVLLGAATFASDLPDAATGMWRFVTHNELPEGSSVWSLLALSGALFLTVHLLLNLLVTFVYAERERARHSQLITLLSEPMTDRPGTRLIDTPAPVAYCLPGALTSVTVLSAGLIALLDEEELRAVVEHERAHVRLRHDIVLIFFTAWKASLPWLPTARNASREVALLLEMHADDNALKDVSRGSLARAITVVAEGGALPQRSELSAAMPESTPKELRARLLRLA</sequence>
<evidence type="ECO:0000256" key="2">
    <source>
        <dbReference type="ARBA" id="ARBA00022723"/>
    </source>
</evidence>
<dbReference type="EMBL" id="PGFH01000001">
    <property type="protein sequence ID" value="PJJ80916.1"/>
    <property type="molecule type" value="Genomic_DNA"/>
</dbReference>
<dbReference type="PANTHER" id="PTHR34978">
    <property type="entry name" value="POSSIBLE SENSOR-TRANSDUCER PROTEIN BLAR"/>
    <property type="match status" value="1"/>
</dbReference>
<dbReference type="Pfam" id="PF01435">
    <property type="entry name" value="Peptidase_M48"/>
    <property type="match status" value="1"/>
</dbReference>
<keyword evidence="1 6" id="KW-0645">Protease</keyword>